<evidence type="ECO:0000313" key="3">
    <source>
        <dbReference type="Proteomes" id="UP001482154"/>
    </source>
</evidence>
<dbReference type="Gene3D" id="2.30.30.320">
    <property type="entry name" value="DUF1653-like domain"/>
    <property type="match status" value="1"/>
</dbReference>
<keyword evidence="3" id="KW-1185">Reference proteome</keyword>
<dbReference type="EMBL" id="JBBNIN010000002">
    <property type="protein sequence ID" value="MEQ2710018.1"/>
    <property type="molecule type" value="Genomic_DNA"/>
</dbReference>
<dbReference type="InterPro" id="IPR023387">
    <property type="entry name" value="DUF1653-like_dom"/>
</dbReference>
<protein>
    <submittedName>
        <fullName evidence="2">DUF1653 domain-containing protein</fullName>
    </submittedName>
</protein>
<feature type="domain" description="DUF1653" evidence="1">
    <location>
        <begin position="12"/>
        <end position="75"/>
    </location>
</feature>
<dbReference type="RefSeq" id="WP_055196635.1">
    <property type="nucleotide sequence ID" value="NZ_JAOQJG010000002.1"/>
</dbReference>
<evidence type="ECO:0000259" key="1">
    <source>
        <dbReference type="Pfam" id="PF07866"/>
    </source>
</evidence>
<proteinExistence type="predicted"/>
<comment type="caution">
    <text evidence="2">The sequence shown here is derived from an EMBL/GenBank/DDBJ whole genome shotgun (WGS) entry which is preliminary data.</text>
</comment>
<organism evidence="2 3">
    <name type="scientific">Anaerostipes amylophilus</name>
    <dbReference type="NCBI Taxonomy" id="2981779"/>
    <lineage>
        <taxon>Bacteria</taxon>
        <taxon>Bacillati</taxon>
        <taxon>Bacillota</taxon>
        <taxon>Clostridia</taxon>
        <taxon>Lachnospirales</taxon>
        <taxon>Lachnospiraceae</taxon>
        <taxon>Anaerostipes</taxon>
    </lineage>
</organism>
<dbReference type="Pfam" id="PF07866">
    <property type="entry name" value="DUF1653"/>
    <property type="match status" value="1"/>
</dbReference>
<name>A0ABV1IS20_9FIRM</name>
<dbReference type="InterPro" id="IPR037135">
    <property type="entry name" value="DUF1653-like_dom_sf"/>
</dbReference>
<accession>A0ABV1IS20</accession>
<reference evidence="2 3" key="1">
    <citation type="submission" date="2024-04" db="EMBL/GenBank/DDBJ databases">
        <title>Human intestinal bacterial collection.</title>
        <authorList>
            <person name="Pauvert C."/>
            <person name="Hitch T.C.A."/>
            <person name="Clavel T."/>
        </authorList>
    </citation>
    <scope>NUCLEOTIDE SEQUENCE [LARGE SCALE GENOMIC DNA]</scope>
    <source>
        <strain evidence="2 3">CLA-AA-H249</strain>
    </source>
</reference>
<dbReference type="Proteomes" id="UP001482154">
    <property type="component" value="Unassembled WGS sequence"/>
</dbReference>
<gene>
    <name evidence="2" type="ORF">AAAU51_02345</name>
</gene>
<evidence type="ECO:0000313" key="2">
    <source>
        <dbReference type="EMBL" id="MEQ2710018.1"/>
    </source>
</evidence>
<sequence>MENRPIPRAGEFYMHFKGKLYQIITVASHTETEEELVIYQALYGTYKTYARPLEMFLSEVDHKKYPKAEQKYRFRKVELCENAGDHVGVKIAAEQKADAKPAYEETSENVQKITQEEEEAQENNIEPLLKFLDASDLNERLNILVQYKDQITETMLESMGMAMDCVLTGKTLEEQYYELDKVIRTKLQYEKKPRI</sequence>